<dbReference type="EMBL" id="JADMKU010000017">
    <property type="protein sequence ID" value="MBR9652643.1"/>
    <property type="molecule type" value="Genomic_DNA"/>
</dbReference>
<dbReference type="Proteomes" id="UP001195941">
    <property type="component" value="Unassembled WGS sequence"/>
</dbReference>
<dbReference type="Pfam" id="PF03061">
    <property type="entry name" value="4HBT"/>
    <property type="match status" value="1"/>
</dbReference>
<dbReference type="InterPro" id="IPR006683">
    <property type="entry name" value="Thioestr_dom"/>
</dbReference>
<reference evidence="3 4" key="1">
    <citation type="journal article" date="2021" name="Arch. Microbiol.">
        <title>Thalassobius aquimarinus sp. nov., isolated from the Sea of Japan seashore.</title>
        <authorList>
            <person name="Kurilenko V.V."/>
            <person name="Romanenko L.A."/>
            <person name="Chernysheva N.Y."/>
            <person name="Velansky P.V."/>
            <person name="Tekutyeva L.A."/>
            <person name="Isaeva M.P."/>
            <person name="Mikhailov V.V."/>
        </authorList>
    </citation>
    <scope>NUCLEOTIDE SEQUENCE [LARGE SCALE GENOMIC DNA]</scope>
    <source>
        <strain evidence="3 4">KMM 8518</strain>
    </source>
</reference>
<feature type="domain" description="Thioesterase" evidence="2">
    <location>
        <begin position="46"/>
        <end position="121"/>
    </location>
</feature>
<evidence type="ECO:0000256" key="1">
    <source>
        <dbReference type="ARBA" id="ARBA00022801"/>
    </source>
</evidence>
<sequence>MTTTDRIKSSFEAQSMMETLGARLISAGDGHCVIEAPILPGSQQQHGFGHAGLTFAIGDNAAGYAALSVMPQDHEVLTSEIKINLLAPAKGNLLIARGKVVKPGRRLVVVTSEVFARTGDEEKLIALMQGTMVPVQA</sequence>
<keyword evidence="1" id="KW-0378">Hydrolase</keyword>
<protein>
    <submittedName>
        <fullName evidence="3">PaaI family thioesterase</fullName>
    </submittedName>
</protein>
<proteinExistence type="predicted"/>
<comment type="caution">
    <text evidence="3">The sequence shown here is derived from an EMBL/GenBank/DDBJ whole genome shotgun (WGS) entry which is preliminary data.</text>
</comment>
<evidence type="ECO:0000313" key="3">
    <source>
        <dbReference type="EMBL" id="MBR9652643.1"/>
    </source>
</evidence>
<dbReference type="SUPFAM" id="SSF54637">
    <property type="entry name" value="Thioesterase/thiol ester dehydrase-isomerase"/>
    <property type="match status" value="1"/>
</dbReference>
<dbReference type="RefSeq" id="WP_212702262.1">
    <property type="nucleotide sequence ID" value="NZ_JADMKU010000017.1"/>
</dbReference>
<dbReference type="InterPro" id="IPR003736">
    <property type="entry name" value="PAAI_dom"/>
</dbReference>
<gene>
    <name evidence="3" type="ORF">IT775_16110</name>
</gene>
<organism evidence="3 4">
    <name type="scientific">Thalassovita aquimarina</name>
    <dbReference type="NCBI Taxonomy" id="2785917"/>
    <lineage>
        <taxon>Bacteria</taxon>
        <taxon>Pseudomonadati</taxon>
        <taxon>Pseudomonadota</taxon>
        <taxon>Alphaproteobacteria</taxon>
        <taxon>Rhodobacterales</taxon>
        <taxon>Roseobacteraceae</taxon>
        <taxon>Thalassovita</taxon>
    </lineage>
</organism>
<evidence type="ECO:0000259" key="2">
    <source>
        <dbReference type="Pfam" id="PF03061"/>
    </source>
</evidence>
<evidence type="ECO:0000313" key="4">
    <source>
        <dbReference type="Proteomes" id="UP001195941"/>
    </source>
</evidence>
<keyword evidence="4" id="KW-1185">Reference proteome</keyword>
<dbReference type="InterPro" id="IPR029069">
    <property type="entry name" value="HotDog_dom_sf"/>
</dbReference>
<accession>A0ABS5HUM3</accession>
<dbReference type="Gene3D" id="3.10.129.10">
    <property type="entry name" value="Hotdog Thioesterase"/>
    <property type="match status" value="1"/>
</dbReference>
<dbReference type="NCBIfam" id="TIGR00369">
    <property type="entry name" value="unchar_dom_1"/>
    <property type="match status" value="1"/>
</dbReference>
<name>A0ABS5HUM3_9RHOB</name>
<dbReference type="CDD" id="cd03443">
    <property type="entry name" value="PaaI_thioesterase"/>
    <property type="match status" value="1"/>
</dbReference>